<dbReference type="EMBL" id="JBHRSL010000002">
    <property type="protein sequence ID" value="MFC3050697.1"/>
    <property type="molecule type" value="Genomic_DNA"/>
</dbReference>
<protein>
    <recommendedName>
        <fullName evidence="3">YgiT-type zinc finger protein</fullName>
    </recommendedName>
</protein>
<name>A0ABV7D260_9PROT</name>
<comment type="caution">
    <text evidence="1">The sequence shown here is derived from an EMBL/GenBank/DDBJ whole genome shotgun (WGS) entry which is preliminary data.</text>
</comment>
<gene>
    <name evidence="1" type="ORF">ACFOKA_02140</name>
</gene>
<dbReference type="RefSeq" id="WP_194212770.1">
    <property type="nucleotide sequence ID" value="NZ_CP061205.1"/>
</dbReference>
<dbReference type="Proteomes" id="UP001595444">
    <property type="component" value="Unassembled WGS sequence"/>
</dbReference>
<evidence type="ECO:0000313" key="1">
    <source>
        <dbReference type="EMBL" id="MFC3050697.1"/>
    </source>
</evidence>
<reference evidence="2" key="1">
    <citation type="journal article" date="2019" name="Int. J. Syst. Evol. Microbiol.">
        <title>The Global Catalogue of Microorganisms (GCM) 10K type strain sequencing project: providing services to taxonomists for standard genome sequencing and annotation.</title>
        <authorList>
            <consortium name="The Broad Institute Genomics Platform"/>
            <consortium name="The Broad Institute Genome Sequencing Center for Infectious Disease"/>
            <person name="Wu L."/>
            <person name="Ma J."/>
        </authorList>
    </citation>
    <scope>NUCLEOTIDE SEQUENCE [LARGE SCALE GENOMIC DNA]</scope>
    <source>
        <strain evidence="2">KCTC 62164</strain>
    </source>
</reference>
<sequence length="84" mass="9750">MYSYNKDLQLIDYKDGYRFRIKCKSCGYGSYIVPEELLTMQGLHRTMYLDEVAEQLLCRQCKKAGAEITPIILARQHHFVGGMV</sequence>
<evidence type="ECO:0000313" key="2">
    <source>
        <dbReference type="Proteomes" id="UP001595444"/>
    </source>
</evidence>
<evidence type="ECO:0008006" key="3">
    <source>
        <dbReference type="Google" id="ProtNLM"/>
    </source>
</evidence>
<organism evidence="1 2">
    <name type="scientific">Kordiimonas pumila</name>
    <dbReference type="NCBI Taxonomy" id="2161677"/>
    <lineage>
        <taxon>Bacteria</taxon>
        <taxon>Pseudomonadati</taxon>
        <taxon>Pseudomonadota</taxon>
        <taxon>Alphaproteobacteria</taxon>
        <taxon>Kordiimonadales</taxon>
        <taxon>Kordiimonadaceae</taxon>
        <taxon>Kordiimonas</taxon>
    </lineage>
</organism>
<proteinExistence type="predicted"/>
<accession>A0ABV7D260</accession>
<keyword evidence="2" id="KW-1185">Reference proteome</keyword>